<keyword evidence="3" id="KW-0812">Transmembrane</keyword>
<dbReference type="Gene3D" id="2.30.30.110">
    <property type="match status" value="1"/>
</dbReference>
<dbReference type="OrthoDB" id="3295034at2"/>
<evidence type="ECO:0000313" key="5">
    <source>
        <dbReference type="Proteomes" id="UP000309128"/>
    </source>
</evidence>
<dbReference type="SUPFAM" id="SSF50118">
    <property type="entry name" value="Cell growth inhibitor/plasmid maintenance toxic component"/>
    <property type="match status" value="1"/>
</dbReference>
<dbReference type="Proteomes" id="UP000309128">
    <property type="component" value="Unassembled WGS sequence"/>
</dbReference>
<keyword evidence="2" id="KW-1277">Toxin-antitoxin system</keyword>
<gene>
    <name evidence="4" type="ORF">ETD86_09000</name>
</gene>
<organism evidence="4 5">
    <name type="scientific">Nonomuraea turkmeniaca</name>
    <dbReference type="NCBI Taxonomy" id="103838"/>
    <lineage>
        <taxon>Bacteria</taxon>
        <taxon>Bacillati</taxon>
        <taxon>Actinomycetota</taxon>
        <taxon>Actinomycetes</taxon>
        <taxon>Streptosporangiales</taxon>
        <taxon>Streptosporangiaceae</taxon>
        <taxon>Nonomuraea</taxon>
    </lineage>
</organism>
<protein>
    <submittedName>
        <fullName evidence="4">Type II toxin-antitoxin system PemK/MazF family toxin</fullName>
    </submittedName>
</protein>
<evidence type="ECO:0000256" key="1">
    <source>
        <dbReference type="ARBA" id="ARBA00007521"/>
    </source>
</evidence>
<sequence length="233" mass="26046">MPPTHTVHSIINTNRWEEGGAISGKEGDTAERFDHDWASSAPADPLRPRKVDLVMAMTAYGSLAEESLADLMVILPGIVLSALIALAILILVPVLVARTKSPRRSIHSAPPPDGSWAWRARPGQIWWADVPYRGGEGSKERPCLVVRTHQDGIEVLQITSKAKPHLPFRMQIPTKSWDPKARTDSTLDFSGTPRFVDNHRVRRLLGSCDARVWNVVTQYHQPGWVYDAQEPRR</sequence>
<feature type="transmembrane region" description="Helical" evidence="3">
    <location>
        <begin position="73"/>
        <end position="96"/>
    </location>
</feature>
<name>A0A5S4FS90_9ACTN</name>
<comment type="caution">
    <text evidence="4">The sequence shown here is derived from an EMBL/GenBank/DDBJ whole genome shotgun (WGS) entry which is preliminary data.</text>
</comment>
<dbReference type="AlphaFoldDB" id="A0A5S4FS90"/>
<dbReference type="InterPro" id="IPR003477">
    <property type="entry name" value="PemK-like"/>
</dbReference>
<evidence type="ECO:0000256" key="3">
    <source>
        <dbReference type="SAM" id="Phobius"/>
    </source>
</evidence>
<dbReference type="GO" id="GO:0003677">
    <property type="term" value="F:DNA binding"/>
    <property type="evidence" value="ECO:0007669"/>
    <property type="project" value="InterPro"/>
</dbReference>
<evidence type="ECO:0000313" key="4">
    <source>
        <dbReference type="EMBL" id="TMR23234.1"/>
    </source>
</evidence>
<dbReference type="EMBL" id="VCKY01000021">
    <property type="protein sequence ID" value="TMR23234.1"/>
    <property type="molecule type" value="Genomic_DNA"/>
</dbReference>
<keyword evidence="3" id="KW-1133">Transmembrane helix</keyword>
<accession>A0A5S4FS90</accession>
<comment type="similarity">
    <text evidence="1">Belongs to the PemK/MazF family.</text>
</comment>
<keyword evidence="5" id="KW-1185">Reference proteome</keyword>
<dbReference type="InterPro" id="IPR011067">
    <property type="entry name" value="Plasmid_toxin/cell-grow_inhib"/>
</dbReference>
<dbReference type="Pfam" id="PF02452">
    <property type="entry name" value="PemK_toxin"/>
    <property type="match status" value="1"/>
</dbReference>
<keyword evidence="3" id="KW-0472">Membrane</keyword>
<reference evidence="4 5" key="1">
    <citation type="submission" date="2019-05" db="EMBL/GenBank/DDBJ databases">
        <title>Draft genome sequence of Nonomuraea turkmeniaca DSM 43926.</title>
        <authorList>
            <person name="Saricaoglu S."/>
            <person name="Isik K."/>
        </authorList>
    </citation>
    <scope>NUCLEOTIDE SEQUENCE [LARGE SCALE GENOMIC DNA]</scope>
    <source>
        <strain evidence="4 5">DSM 43926</strain>
    </source>
</reference>
<proteinExistence type="inferred from homology"/>
<evidence type="ECO:0000256" key="2">
    <source>
        <dbReference type="ARBA" id="ARBA00022649"/>
    </source>
</evidence>